<sequence>MDQILDLELESMYFNSVWDLVDQPDGVKFIGCKWIYKRKRVEDDKVQTFKARLVAKGYTQVEGVDYEETFLPVAKLKSIRILLFIDPYYDYEKWKMDVKTAFFNGNLEETIYMQKLKGFITSYQEQKIFKDRKNKTLVLSQASYIDKIVVKYSMQNSKRGLLPCRHGVTLSKEQCPKTPQEVEEMRHIPYASVVGSLMYAMLCTRLDICSAVGIVSRYQSSPKYLRRTRDYMLMLKLSSPFKELAFQPKLFKNVLAIYTPVGDVLLNNEVLRNCEVLVEGLSILVNLLPLELQMLDVNLGMNFFYTHYVSMDCHKKEMVFRKLGLPPDKEVEFTIELLP</sequence>
<evidence type="ECO:0000313" key="4">
    <source>
        <dbReference type="Proteomes" id="UP000321393"/>
    </source>
</evidence>
<dbReference type="Pfam" id="PF07727">
    <property type="entry name" value="RVT_2"/>
    <property type="match status" value="1"/>
</dbReference>
<name>A0A5D3DCU8_CUCMM</name>
<evidence type="ECO:0000313" key="3">
    <source>
        <dbReference type="EMBL" id="TYK21393.1"/>
    </source>
</evidence>
<dbReference type="Proteomes" id="UP000321947">
    <property type="component" value="Unassembled WGS sequence"/>
</dbReference>
<dbReference type="EMBL" id="SSTE01011134">
    <property type="protein sequence ID" value="KAA0051850.1"/>
    <property type="molecule type" value="Genomic_DNA"/>
</dbReference>
<dbReference type="OrthoDB" id="411615at2759"/>
<dbReference type="Pfam" id="PF08284">
    <property type="entry name" value="RVP_2"/>
    <property type="match status" value="1"/>
</dbReference>
<feature type="domain" description="Reverse transcriptase Ty1/copia-type" evidence="1">
    <location>
        <begin position="15"/>
        <end position="147"/>
    </location>
</feature>
<proteinExistence type="predicted"/>
<dbReference type="InterPro" id="IPR021109">
    <property type="entry name" value="Peptidase_aspartic_dom_sf"/>
</dbReference>
<dbReference type="STRING" id="1194695.A0A5D3DCU8"/>
<evidence type="ECO:0000259" key="1">
    <source>
        <dbReference type="Pfam" id="PF07727"/>
    </source>
</evidence>
<evidence type="ECO:0000313" key="2">
    <source>
        <dbReference type="EMBL" id="KAA0051850.1"/>
    </source>
</evidence>
<dbReference type="Proteomes" id="UP000321393">
    <property type="component" value="Unassembled WGS sequence"/>
</dbReference>
<dbReference type="AlphaFoldDB" id="A0A5D3DCU8"/>
<dbReference type="InterPro" id="IPR013103">
    <property type="entry name" value="RVT_2"/>
</dbReference>
<dbReference type="Gene3D" id="2.40.70.10">
    <property type="entry name" value="Acid Proteases"/>
    <property type="match status" value="1"/>
</dbReference>
<gene>
    <name evidence="3" type="ORF">E5676_scaffold609G00400</name>
    <name evidence="2" type="ORF">E6C27_scaffold60G002800</name>
</gene>
<dbReference type="EMBL" id="SSTD01005662">
    <property type="protein sequence ID" value="TYK21393.1"/>
    <property type="molecule type" value="Genomic_DNA"/>
</dbReference>
<comment type="caution">
    <text evidence="3">The sequence shown here is derived from an EMBL/GenBank/DDBJ whole genome shotgun (WGS) entry which is preliminary data.</text>
</comment>
<organism evidence="3 5">
    <name type="scientific">Cucumis melo var. makuwa</name>
    <name type="common">Oriental melon</name>
    <dbReference type="NCBI Taxonomy" id="1194695"/>
    <lineage>
        <taxon>Eukaryota</taxon>
        <taxon>Viridiplantae</taxon>
        <taxon>Streptophyta</taxon>
        <taxon>Embryophyta</taxon>
        <taxon>Tracheophyta</taxon>
        <taxon>Spermatophyta</taxon>
        <taxon>Magnoliopsida</taxon>
        <taxon>eudicotyledons</taxon>
        <taxon>Gunneridae</taxon>
        <taxon>Pentapetalae</taxon>
        <taxon>rosids</taxon>
        <taxon>fabids</taxon>
        <taxon>Cucurbitales</taxon>
        <taxon>Cucurbitaceae</taxon>
        <taxon>Benincaseae</taxon>
        <taxon>Cucumis</taxon>
    </lineage>
</organism>
<evidence type="ECO:0000313" key="5">
    <source>
        <dbReference type="Proteomes" id="UP000321947"/>
    </source>
</evidence>
<accession>A0A5D3DCU8</accession>
<reference evidence="4 5" key="1">
    <citation type="submission" date="2019-08" db="EMBL/GenBank/DDBJ databases">
        <title>Draft genome sequences of two oriental melons (Cucumis melo L. var makuwa).</title>
        <authorList>
            <person name="Kwon S.-Y."/>
        </authorList>
    </citation>
    <scope>NUCLEOTIDE SEQUENCE [LARGE SCALE GENOMIC DNA]</scope>
    <source>
        <strain evidence="5">cv. Chang Bougi</strain>
        <strain evidence="4">cv. SW 3</strain>
        <tissue evidence="3">Leaf</tissue>
    </source>
</reference>
<protein>
    <submittedName>
        <fullName evidence="3">Retrotransposon protein, putative, Ty1-copia subclass</fullName>
    </submittedName>
</protein>